<evidence type="ECO:0000313" key="9">
    <source>
        <dbReference type="Proteomes" id="UP000321764"/>
    </source>
</evidence>
<dbReference type="Proteomes" id="UP000321764">
    <property type="component" value="Unassembled WGS sequence"/>
</dbReference>
<evidence type="ECO:0000256" key="6">
    <source>
        <dbReference type="ARBA" id="ARBA00022691"/>
    </source>
</evidence>
<dbReference type="InterPro" id="IPR002903">
    <property type="entry name" value="RsmH"/>
</dbReference>
<name>A0A5C8Z3R7_9GAMM</name>
<dbReference type="Pfam" id="PF01795">
    <property type="entry name" value="Methyltransf_5"/>
    <property type="match status" value="1"/>
</dbReference>
<dbReference type="PANTHER" id="PTHR11265:SF0">
    <property type="entry name" value="12S RRNA N4-METHYLCYTIDINE METHYLTRANSFERASE"/>
    <property type="match status" value="1"/>
</dbReference>
<sequence>MTEQFSHETVLLHETVDALQPKDGVYIDGTFGRGGHTRLLLSKVSPNSTLIVFDKDPLAIAEAQSLKAEDDRVQIIQAGFAQMAQEIEQRGLSGQVDGILLDLGVSSPQLDDARRGFSFMSDGPLDMRMNPDTGMSAADWIANVREDDLANVLFQYGDERFSRRIAKGIVMARQQQAITRTLQLAEIIKASHPKWDHKKHPATKSFQAIRIFINGELDELDAVLQGSLKILKPGGRLAVISFHSLEDRAVKQFIRLQANGPELPPGLPVMESSIEKLLKPVGKAIKPSAQEVAVNVRSRSATLRIAERL</sequence>
<dbReference type="EC" id="2.1.1.199" evidence="7"/>
<dbReference type="PIRSF" id="PIRSF004486">
    <property type="entry name" value="MraW"/>
    <property type="match status" value="1"/>
</dbReference>
<proteinExistence type="inferred from homology"/>
<keyword evidence="6 7" id="KW-0949">S-adenosyl-L-methionine</keyword>
<evidence type="ECO:0000313" key="8">
    <source>
        <dbReference type="EMBL" id="TXR52197.1"/>
    </source>
</evidence>
<comment type="caution">
    <text evidence="8">The sequence shown here is derived from an EMBL/GenBank/DDBJ whole genome shotgun (WGS) entry which is preliminary data.</text>
</comment>
<comment type="catalytic activity">
    <reaction evidence="7">
        <text>cytidine(1402) in 16S rRNA + S-adenosyl-L-methionine = N(4)-methylcytidine(1402) in 16S rRNA + S-adenosyl-L-homocysteine + H(+)</text>
        <dbReference type="Rhea" id="RHEA:42928"/>
        <dbReference type="Rhea" id="RHEA-COMP:10286"/>
        <dbReference type="Rhea" id="RHEA-COMP:10287"/>
        <dbReference type="ChEBI" id="CHEBI:15378"/>
        <dbReference type="ChEBI" id="CHEBI:57856"/>
        <dbReference type="ChEBI" id="CHEBI:59789"/>
        <dbReference type="ChEBI" id="CHEBI:74506"/>
        <dbReference type="ChEBI" id="CHEBI:82748"/>
        <dbReference type="EC" id="2.1.1.199"/>
    </reaction>
</comment>
<evidence type="ECO:0000256" key="3">
    <source>
        <dbReference type="ARBA" id="ARBA00022552"/>
    </source>
</evidence>
<dbReference type="PANTHER" id="PTHR11265">
    <property type="entry name" value="S-ADENOSYL-METHYLTRANSFERASE MRAW"/>
    <property type="match status" value="1"/>
</dbReference>
<keyword evidence="5 7" id="KW-0808">Transferase</keyword>
<comment type="function">
    <text evidence="7">Specifically methylates the N4 position of cytidine in position 1402 (C1402) of 16S rRNA.</text>
</comment>
<protein>
    <recommendedName>
        <fullName evidence="7">Ribosomal RNA small subunit methyltransferase H</fullName>
        <ecNumber evidence="7">2.1.1.199</ecNumber>
    </recommendedName>
    <alternativeName>
        <fullName evidence="7">16S rRNA m(4)C1402 methyltransferase</fullName>
    </alternativeName>
    <alternativeName>
        <fullName evidence="7">rRNA (cytosine-N(4)-)-methyltransferase RsmH</fullName>
    </alternativeName>
</protein>
<dbReference type="AlphaFoldDB" id="A0A5C8Z3R7"/>
<dbReference type="Gene3D" id="1.10.150.170">
    <property type="entry name" value="Putative methyltransferase TM0872, insert domain"/>
    <property type="match status" value="1"/>
</dbReference>
<organism evidence="8 9">
    <name type="scientific">Reinekea thalattae</name>
    <dbReference type="NCBI Taxonomy" id="2593301"/>
    <lineage>
        <taxon>Bacteria</taxon>
        <taxon>Pseudomonadati</taxon>
        <taxon>Pseudomonadota</taxon>
        <taxon>Gammaproteobacteria</taxon>
        <taxon>Oceanospirillales</taxon>
        <taxon>Saccharospirillaceae</taxon>
        <taxon>Reinekea</taxon>
    </lineage>
</organism>
<dbReference type="FunFam" id="1.10.150.170:FF:000001">
    <property type="entry name" value="Ribosomal RNA small subunit methyltransferase H"/>
    <property type="match status" value="1"/>
</dbReference>
<dbReference type="InterPro" id="IPR029063">
    <property type="entry name" value="SAM-dependent_MTases_sf"/>
</dbReference>
<evidence type="ECO:0000256" key="1">
    <source>
        <dbReference type="ARBA" id="ARBA00010396"/>
    </source>
</evidence>
<feature type="binding site" evidence="7">
    <location>
        <begin position="34"/>
        <end position="36"/>
    </location>
    <ligand>
        <name>S-adenosyl-L-methionine</name>
        <dbReference type="ChEBI" id="CHEBI:59789"/>
    </ligand>
</feature>
<keyword evidence="9" id="KW-1185">Reference proteome</keyword>
<gene>
    <name evidence="7 8" type="primary">rsmH</name>
    <name evidence="8" type="ORF">FME95_11255</name>
</gene>
<feature type="binding site" evidence="7">
    <location>
        <position position="54"/>
    </location>
    <ligand>
        <name>S-adenosyl-L-methionine</name>
        <dbReference type="ChEBI" id="CHEBI:59789"/>
    </ligand>
</feature>
<dbReference type="NCBIfam" id="TIGR00006">
    <property type="entry name" value="16S rRNA (cytosine(1402)-N(4))-methyltransferase RsmH"/>
    <property type="match status" value="1"/>
</dbReference>
<dbReference type="Gene3D" id="3.40.50.150">
    <property type="entry name" value="Vaccinia Virus protein VP39"/>
    <property type="match status" value="1"/>
</dbReference>
<dbReference type="GO" id="GO:0070475">
    <property type="term" value="P:rRNA base methylation"/>
    <property type="evidence" value="ECO:0007669"/>
    <property type="project" value="UniProtKB-UniRule"/>
</dbReference>
<evidence type="ECO:0000256" key="5">
    <source>
        <dbReference type="ARBA" id="ARBA00022679"/>
    </source>
</evidence>
<dbReference type="InterPro" id="IPR023397">
    <property type="entry name" value="SAM-dep_MeTrfase_MraW_recog"/>
</dbReference>
<evidence type="ECO:0000256" key="4">
    <source>
        <dbReference type="ARBA" id="ARBA00022603"/>
    </source>
</evidence>
<evidence type="ECO:0000256" key="2">
    <source>
        <dbReference type="ARBA" id="ARBA00022490"/>
    </source>
</evidence>
<feature type="binding site" evidence="7">
    <location>
        <position position="102"/>
    </location>
    <ligand>
        <name>S-adenosyl-L-methionine</name>
        <dbReference type="ChEBI" id="CHEBI:59789"/>
    </ligand>
</feature>
<feature type="binding site" evidence="7">
    <location>
        <position position="109"/>
    </location>
    <ligand>
        <name>S-adenosyl-L-methionine</name>
        <dbReference type="ChEBI" id="CHEBI:59789"/>
    </ligand>
</feature>
<keyword evidence="3 7" id="KW-0698">rRNA processing</keyword>
<reference evidence="8 9" key="1">
    <citation type="submission" date="2019-07" db="EMBL/GenBank/DDBJ databases">
        <title>Reinekea sp. strain SSH23 genome sequencing and assembly.</title>
        <authorList>
            <person name="Kim I."/>
        </authorList>
    </citation>
    <scope>NUCLEOTIDE SEQUENCE [LARGE SCALE GENOMIC DNA]</scope>
    <source>
        <strain evidence="8 9">SSH23</strain>
    </source>
</reference>
<dbReference type="SUPFAM" id="SSF81799">
    <property type="entry name" value="Putative methyltransferase TM0872, insert domain"/>
    <property type="match status" value="1"/>
</dbReference>
<comment type="subcellular location">
    <subcellularLocation>
        <location evidence="7">Cytoplasm</location>
    </subcellularLocation>
</comment>
<comment type="similarity">
    <text evidence="1 7">Belongs to the methyltransferase superfamily. RsmH family.</text>
</comment>
<dbReference type="GO" id="GO:0071424">
    <property type="term" value="F:rRNA (cytosine-N4-)-methyltransferase activity"/>
    <property type="evidence" value="ECO:0007669"/>
    <property type="project" value="UniProtKB-UniRule"/>
</dbReference>
<keyword evidence="4 7" id="KW-0489">Methyltransferase</keyword>
<keyword evidence="2 7" id="KW-0963">Cytoplasm</keyword>
<accession>A0A5C8Z3R7</accession>
<dbReference type="SUPFAM" id="SSF53335">
    <property type="entry name" value="S-adenosyl-L-methionine-dependent methyltransferases"/>
    <property type="match status" value="1"/>
</dbReference>
<dbReference type="HAMAP" id="MF_01007">
    <property type="entry name" value="16SrRNA_methyltr_H"/>
    <property type="match status" value="1"/>
</dbReference>
<dbReference type="EMBL" id="VKAD01000002">
    <property type="protein sequence ID" value="TXR52197.1"/>
    <property type="molecule type" value="Genomic_DNA"/>
</dbReference>
<dbReference type="GO" id="GO:0005737">
    <property type="term" value="C:cytoplasm"/>
    <property type="evidence" value="ECO:0007669"/>
    <property type="project" value="UniProtKB-SubCell"/>
</dbReference>
<dbReference type="OrthoDB" id="9806637at2"/>
<evidence type="ECO:0000256" key="7">
    <source>
        <dbReference type="HAMAP-Rule" id="MF_01007"/>
    </source>
</evidence>
<feature type="binding site" evidence="7">
    <location>
        <position position="80"/>
    </location>
    <ligand>
        <name>S-adenosyl-L-methionine</name>
        <dbReference type="ChEBI" id="CHEBI:59789"/>
    </ligand>
</feature>